<evidence type="ECO:0000313" key="2">
    <source>
        <dbReference type="Proteomes" id="UP000006860"/>
    </source>
</evidence>
<dbReference type="AlphaFoldDB" id="F0SL37"/>
<dbReference type="HOGENOM" id="CLU_1420504_0_0_0"/>
<dbReference type="OrthoDB" id="292623at2"/>
<gene>
    <name evidence="1" type="ordered locus">Plabr_3323</name>
</gene>
<evidence type="ECO:0000313" key="1">
    <source>
        <dbReference type="EMBL" id="ADY60920.1"/>
    </source>
</evidence>
<organism evidence="1 2">
    <name type="scientific">Rubinisphaera brasiliensis (strain ATCC 49424 / DSM 5305 / JCM 21570 / IAM 15109 / NBRC 103401 / IFAM 1448)</name>
    <name type="common">Planctomyces brasiliensis</name>
    <dbReference type="NCBI Taxonomy" id="756272"/>
    <lineage>
        <taxon>Bacteria</taxon>
        <taxon>Pseudomonadati</taxon>
        <taxon>Planctomycetota</taxon>
        <taxon>Planctomycetia</taxon>
        <taxon>Planctomycetales</taxon>
        <taxon>Planctomycetaceae</taxon>
        <taxon>Rubinisphaera</taxon>
    </lineage>
</organism>
<keyword evidence="2" id="KW-1185">Reference proteome</keyword>
<protein>
    <submittedName>
        <fullName evidence="1">Uncharacterized protein</fullName>
    </submittedName>
</protein>
<accession>F0SL37</accession>
<dbReference type="STRING" id="756272.Plabr_3323"/>
<dbReference type="EMBL" id="CP002546">
    <property type="protein sequence ID" value="ADY60920.1"/>
    <property type="molecule type" value="Genomic_DNA"/>
</dbReference>
<sequence length="191" mass="21250">MLVGQDTVDPLPEEVRRSLANCPQCRDYYEEMKTSQAALEQFAGEDAGRLGHSLWPALQPRLQTKRPAVDRYETFKQRFVPAFSMTAACLAMLIVVWDTQTPSPRVYRTAASQGNDNWGATPVINVGSVGVNEATPANVGKSLWSDALVDSLPTGTAPEYDVNRPQNSASAEEAFLKLFRSEFERDLRRVR</sequence>
<proteinExistence type="predicted"/>
<dbReference type="KEGG" id="pbs:Plabr_3323"/>
<dbReference type="Proteomes" id="UP000006860">
    <property type="component" value="Chromosome"/>
</dbReference>
<dbReference type="RefSeq" id="WP_013629640.1">
    <property type="nucleotide sequence ID" value="NC_015174.1"/>
</dbReference>
<reference evidence="2" key="1">
    <citation type="submission" date="2011-02" db="EMBL/GenBank/DDBJ databases">
        <title>The complete genome of Planctomyces brasiliensis DSM 5305.</title>
        <authorList>
            <person name="Lucas S."/>
            <person name="Copeland A."/>
            <person name="Lapidus A."/>
            <person name="Bruce D."/>
            <person name="Goodwin L."/>
            <person name="Pitluck S."/>
            <person name="Kyrpides N."/>
            <person name="Mavromatis K."/>
            <person name="Pagani I."/>
            <person name="Ivanova N."/>
            <person name="Ovchinnikova G."/>
            <person name="Lu M."/>
            <person name="Detter J.C."/>
            <person name="Han C."/>
            <person name="Land M."/>
            <person name="Hauser L."/>
            <person name="Markowitz V."/>
            <person name="Cheng J.-F."/>
            <person name="Hugenholtz P."/>
            <person name="Woyke T."/>
            <person name="Wu D."/>
            <person name="Tindall B."/>
            <person name="Pomrenke H.G."/>
            <person name="Brambilla E."/>
            <person name="Klenk H.-P."/>
            <person name="Eisen J.A."/>
        </authorList>
    </citation>
    <scope>NUCLEOTIDE SEQUENCE [LARGE SCALE GENOMIC DNA]</scope>
    <source>
        <strain evidence="2">ATCC 49424 / DSM 5305 / JCM 21570 / NBRC 103401 / IFAM 1448</strain>
    </source>
</reference>
<name>F0SL37_RUBBR</name>